<evidence type="ECO:0000313" key="3">
    <source>
        <dbReference type="Proteomes" id="UP000481288"/>
    </source>
</evidence>
<comment type="caution">
    <text evidence="2">The sequence shown here is derived from an EMBL/GenBank/DDBJ whole genome shotgun (WGS) entry which is preliminary data.</text>
</comment>
<accession>A0A7D8UXG3</accession>
<dbReference type="Pfam" id="PF12697">
    <property type="entry name" value="Abhydrolase_6"/>
    <property type="match status" value="1"/>
</dbReference>
<dbReference type="SUPFAM" id="SSF53474">
    <property type="entry name" value="alpha/beta-Hydrolases"/>
    <property type="match status" value="1"/>
</dbReference>
<reference evidence="2 3" key="1">
    <citation type="submission" date="2018-05" db="EMBL/GenBank/DDBJ databases">
        <title>Whole genome sequencing for identification of molecular markers to develop diagnostic detection tools for the regulated plant pathogen Lachnellula willkommii.</title>
        <authorList>
            <person name="Giroux E."/>
            <person name="Bilodeau G."/>
        </authorList>
    </citation>
    <scope>NUCLEOTIDE SEQUENCE [LARGE SCALE GENOMIC DNA]</scope>
    <source>
        <strain evidence="2 3">CBS 625.97</strain>
    </source>
</reference>
<evidence type="ECO:0000259" key="1">
    <source>
        <dbReference type="Pfam" id="PF12697"/>
    </source>
</evidence>
<dbReference type="EMBL" id="QGMG01000006">
    <property type="protein sequence ID" value="TVY59346.1"/>
    <property type="molecule type" value="Genomic_DNA"/>
</dbReference>
<organism evidence="2 3">
    <name type="scientific">Lachnellula cervina</name>
    <dbReference type="NCBI Taxonomy" id="1316786"/>
    <lineage>
        <taxon>Eukaryota</taxon>
        <taxon>Fungi</taxon>
        <taxon>Dikarya</taxon>
        <taxon>Ascomycota</taxon>
        <taxon>Pezizomycotina</taxon>
        <taxon>Leotiomycetes</taxon>
        <taxon>Helotiales</taxon>
        <taxon>Lachnaceae</taxon>
        <taxon>Lachnellula</taxon>
    </lineage>
</organism>
<dbReference type="InterPro" id="IPR052897">
    <property type="entry name" value="Sec-Metab_Biosynth_Hydrolase"/>
</dbReference>
<evidence type="ECO:0000313" key="2">
    <source>
        <dbReference type="EMBL" id="TVY59346.1"/>
    </source>
</evidence>
<feature type="domain" description="AB hydrolase-1" evidence="1">
    <location>
        <begin position="12"/>
        <end position="243"/>
    </location>
</feature>
<proteinExistence type="predicted"/>
<dbReference type="InterPro" id="IPR000073">
    <property type="entry name" value="AB_hydrolase_1"/>
</dbReference>
<dbReference type="OrthoDB" id="1263307at2759"/>
<name>A0A7D8UXG3_9HELO</name>
<sequence length="260" mass="28238">MAASTTEEKSTILLVQGSFQTPLVYEPLLKRLKSLGYPTIHPPLPSCTNVDDPAFPSTTLIDDALAVRLELTRQVEYRGKTVVVVMHSYGGLVGSEAIPEDLAYANRKARGLPGGVTHLYYFSAFILPTGQSVIDAFGESPNNNVMANGRFGILNGASILYNDLPESEAALWESRLILQSYNVQKTKLTRAAYKYIPSTYLVCENDQAAPSQYQEMFAASANAQVDRCSSGHSAMLSQTGLLADKIAAVAEGAVYKDFKE</sequence>
<dbReference type="Gene3D" id="3.40.50.1820">
    <property type="entry name" value="alpha/beta hydrolase"/>
    <property type="match status" value="1"/>
</dbReference>
<dbReference type="PANTHER" id="PTHR37017">
    <property type="entry name" value="AB HYDROLASE-1 DOMAIN-CONTAINING PROTEIN-RELATED"/>
    <property type="match status" value="1"/>
</dbReference>
<dbReference type="PANTHER" id="PTHR37017:SF13">
    <property type="entry name" value="AB HYDROLASE-1 DOMAIN-CONTAINING PROTEIN"/>
    <property type="match status" value="1"/>
</dbReference>
<dbReference type="Proteomes" id="UP000481288">
    <property type="component" value="Unassembled WGS sequence"/>
</dbReference>
<gene>
    <name evidence="2" type="ORF">LCER1_G000733</name>
</gene>
<protein>
    <recommendedName>
        <fullName evidence="1">AB hydrolase-1 domain-containing protein</fullName>
    </recommendedName>
</protein>
<keyword evidence="3" id="KW-1185">Reference proteome</keyword>
<dbReference type="InterPro" id="IPR029058">
    <property type="entry name" value="AB_hydrolase_fold"/>
</dbReference>
<dbReference type="AlphaFoldDB" id="A0A7D8UXG3"/>